<evidence type="ECO:0000313" key="1">
    <source>
        <dbReference type="EMBL" id="CAI9152115.1"/>
    </source>
</evidence>
<dbReference type="Proteomes" id="UP001176941">
    <property type="component" value="Chromosome 1"/>
</dbReference>
<sequence length="121" mass="13693">MLVLCLTHHSHRFPDSFPETPPDWPPQAGVSNLFSYAEKRWGRGHFSGGSQMRKLKGRETDFLEVMQKSKPMRTKMGAKRERPLHNPEGVLLTFSSASILNPVPPKLWNSPATLKVPPKSF</sequence>
<keyword evidence="2" id="KW-1185">Reference proteome</keyword>
<gene>
    <name evidence="1" type="ORF">MRATA1EN1_LOCUS1077</name>
</gene>
<accession>A0ABN8XRY0</accession>
<organism evidence="1 2">
    <name type="scientific">Rangifer tarandus platyrhynchus</name>
    <name type="common">Svalbard reindeer</name>
    <dbReference type="NCBI Taxonomy" id="3082113"/>
    <lineage>
        <taxon>Eukaryota</taxon>
        <taxon>Metazoa</taxon>
        <taxon>Chordata</taxon>
        <taxon>Craniata</taxon>
        <taxon>Vertebrata</taxon>
        <taxon>Euteleostomi</taxon>
        <taxon>Mammalia</taxon>
        <taxon>Eutheria</taxon>
        <taxon>Laurasiatheria</taxon>
        <taxon>Artiodactyla</taxon>
        <taxon>Ruminantia</taxon>
        <taxon>Pecora</taxon>
        <taxon>Cervidae</taxon>
        <taxon>Odocoileinae</taxon>
        <taxon>Rangifer</taxon>
    </lineage>
</organism>
<evidence type="ECO:0000313" key="2">
    <source>
        <dbReference type="Proteomes" id="UP001176941"/>
    </source>
</evidence>
<reference evidence="1" key="1">
    <citation type="submission" date="2023-04" db="EMBL/GenBank/DDBJ databases">
        <authorList>
            <consortium name="ELIXIR-Norway"/>
        </authorList>
    </citation>
    <scope>NUCLEOTIDE SEQUENCE [LARGE SCALE GENOMIC DNA]</scope>
</reference>
<name>A0ABN8XRY0_RANTA</name>
<protein>
    <submittedName>
        <fullName evidence="1">Uncharacterized protein</fullName>
    </submittedName>
</protein>
<dbReference type="EMBL" id="OX459937">
    <property type="protein sequence ID" value="CAI9152115.1"/>
    <property type="molecule type" value="Genomic_DNA"/>
</dbReference>
<proteinExistence type="predicted"/>